<dbReference type="InterPro" id="IPR004013">
    <property type="entry name" value="PHP_dom"/>
</dbReference>
<feature type="domain" description="Polymerase/histidinol phosphatase N-terminal" evidence="1">
    <location>
        <begin position="7"/>
        <end position="72"/>
    </location>
</feature>
<gene>
    <name evidence="2" type="ORF">ACE41H_04740</name>
</gene>
<reference evidence="2 3" key="1">
    <citation type="submission" date="2024-09" db="EMBL/GenBank/DDBJ databases">
        <title>Paenibacillus zeirhizospherea sp. nov., isolated from surface of the maize (Zea mays) roots in a horticulture field, Hungary.</title>
        <authorList>
            <person name="Marton D."/>
            <person name="Farkas M."/>
            <person name="Bedics A."/>
            <person name="Toth E."/>
            <person name="Tancsics A."/>
            <person name="Boka K."/>
            <person name="Maroti G."/>
            <person name="Kriszt B."/>
            <person name="Cserhati M."/>
        </authorList>
    </citation>
    <scope>NUCLEOTIDE SEQUENCE [LARGE SCALE GENOMIC DNA]</scope>
    <source>
        <strain evidence="2 3">KCTC 33519</strain>
    </source>
</reference>
<accession>A0ABV5APH0</accession>
<dbReference type="SUPFAM" id="SSF89550">
    <property type="entry name" value="PHP domain-like"/>
    <property type="match status" value="1"/>
</dbReference>
<protein>
    <submittedName>
        <fullName evidence="2">CehA/McbA family metallohydrolase</fullName>
    </submittedName>
</protein>
<comment type="caution">
    <text evidence="2">The sequence shown here is derived from an EMBL/GenBank/DDBJ whole genome shotgun (WGS) entry which is preliminary data.</text>
</comment>
<dbReference type="InterPro" id="IPR003141">
    <property type="entry name" value="Pol/His_phosphatase_N"/>
</dbReference>
<name>A0ABV5APH0_9BACL</name>
<dbReference type="RefSeq" id="WP_375353658.1">
    <property type="nucleotide sequence ID" value="NZ_JBHHMI010000003.1"/>
</dbReference>
<evidence type="ECO:0000313" key="2">
    <source>
        <dbReference type="EMBL" id="MFB5266092.1"/>
    </source>
</evidence>
<dbReference type="NCBIfam" id="NF038032">
    <property type="entry name" value="CehA_McbA_metalo"/>
    <property type="match status" value="1"/>
</dbReference>
<keyword evidence="3" id="KW-1185">Reference proteome</keyword>
<evidence type="ECO:0000313" key="3">
    <source>
        <dbReference type="Proteomes" id="UP001580346"/>
    </source>
</evidence>
<dbReference type="Gene3D" id="3.20.20.140">
    <property type="entry name" value="Metal-dependent hydrolases"/>
    <property type="match status" value="1"/>
</dbReference>
<organism evidence="2 3">
    <name type="scientific">Paenibacillus enshidis</name>
    <dbReference type="NCBI Taxonomy" id="1458439"/>
    <lineage>
        <taxon>Bacteria</taxon>
        <taxon>Bacillati</taxon>
        <taxon>Bacillota</taxon>
        <taxon>Bacilli</taxon>
        <taxon>Bacillales</taxon>
        <taxon>Paenibacillaceae</taxon>
        <taxon>Paenibacillus</taxon>
    </lineage>
</organism>
<dbReference type="PANTHER" id="PTHR42924">
    <property type="entry name" value="EXONUCLEASE"/>
    <property type="match status" value="1"/>
</dbReference>
<dbReference type="EMBL" id="JBHHMI010000003">
    <property type="protein sequence ID" value="MFB5266092.1"/>
    <property type="molecule type" value="Genomic_DNA"/>
</dbReference>
<dbReference type="Proteomes" id="UP001580346">
    <property type="component" value="Unassembled WGS sequence"/>
</dbReference>
<proteinExistence type="predicted"/>
<dbReference type="SMART" id="SM00481">
    <property type="entry name" value="POLIIIAc"/>
    <property type="match status" value="1"/>
</dbReference>
<sequence length="353" mass="39432">MMKWIASELHTHTFHSDGSHSLLELAQSAARLGLDCIALTDHNTQSGLTGAEQVERQTGIRIVPGMEWTTFYGHMLTLGVKEFVDWRVLGLEDIHKGIQLVHEQGGIAGLAHPYRIGSPICTGCFWEYNILDWNDVDFIEVWSTLMPTVKRDSQRAFALWTDLLNQGYRITATSGRDWHGTKPDDPLPAVTYIGLEETDDVPPYEQIVEALRLGRAAVTMGPLLTLSGKTAGDEREYAIGDCVEWHDEPDPMAMEFTVNVDMDIRREFYELQGDRFQLVLRSGQGVCCEMQIPAETAAFSFTIHAEAAWQWVRAELFGCLGNAVTLVAFTNPVYIHAPAVQATLVRSGGRCEF</sequence>
<dbReference type="Pfam" id="PF02811">
    <property type="entry name" value="PHP"/>
    <property type="match status" value="1"/>
</dbReference>
<evidence type="ECO:0000259" key="1">
    <source>
        <dbReference type="SMART" id="SM00481"/>
    </source>
</evidence>
<dbReference type="InterPro" id="IPR052018">
    <property type="entry name" value="PHP_domain"/>
</dbReference>
<dbReference type="InterPro" id="IPR016195">
    <property type="entry name" value="Pol/histidinol_Pase-like"/>
</dbReference>
<dbReference type="PANTHER" id="PTHR42924:SF3">
    <property type="entry name" value="POLYMERASE_HISTIDINOL PHOSPHATASE N-TERMINAL DOMAIN-CONTAINING PROTEIN"/>
    <property type="match status" value="1"/>
</dbReference>